<dbReference type="SMART" id="SM00238">
    <property type="entry name" value="BIR"/>
    <property type="match status" value="2"/>
</dbReference>
<dbReference type="GO" id="GO:0043027">
    <property type="term" value="F:cysteine-type endopeptidase inhibitor activity involved in apoptotic process"/>
    <property type="evidence" value="ECO:0007669"/>
    <property type="project" value="TreeGrafter"/>
</dbReference>
<dbReference type="GO" id="GO:0031398">
    <property type="term" value="P:positive regulation of protein ubiquitination"/>
    <property type="evidence" value="ECO:0007669"/>
    <property type="project" value="TreeGrafter"/>
</dbReference>
<dbReference type="Gene3D" id="3.30.40.10">
    <property type="entry name" value="Zinc/RING finger domain, C3HC4 (zinc finger)"/>
    <property type="match status" value="1"/>
</dbReference>
<keyword evidence="4" id="KW-0862">Zinc</keyword>
<evidence type="ECO:0000313" key="9">
    <source>
        <dbReference type="Proteomes" id="UP000663833"/>
    </source>
</evidence>
<dbReference type="PROSITE" id="PS50143">
    <property type="entry name" value="BIR_REPEAT_2"/>
    <property type="match status" value="3"/>
</dbReference>
<dbReference type="GO" id="GO:0043066">
    <property type="term" value="P:negative regulation of apoptotic process"/>
    <property type="evidence" value="ECO:0007669"/>
    <property type="project" value="TreeGrafter"/>
</dbReference>
<evidence type="ECO:0000256" key="2">
    <source>
        <dbReference type="ARBA" id="ARBA00022723"/>
    </source>
</evidence>
<organism evidence="8 9">
    <name type="scientific">Rotaria socialis</name>
    <dbReference type="NCBI Taxonomy" id="392032"/>
    <lineage>
        <taxon>Eukaryota</taxon>
        <taxon>Metazoa</taxon>
        <taxon>Spiralia</taxon>
        <taxon>Gnathifera</taxon>
        <taxon>Rotifera</taxon>
        <taxon>Eurotatoria</taxon>
        <taxon>Bdelloidea</taxon>
        <taxon>Philodinida</taxon>
        <taxon>Philodinidae</taxon>
        <taxon>Rotaria</taxon>
    </lineage>
</organism>
<protein>
    <recommendedName>
        <fullName evidence="7">RING-type domain-containing protein</fullName>
    </recommendedName>
</protein>
<sequence>MQSSKTNESYIDNRYQTRENNSCEQRSVIDWGDLMGKFREISQKWSGRRGSYSDVVITLAGLQCSNDTDDAHCQLCGIQVSTSKLDTEPMDIHAKRSPTCPFVLSRVSHKKTNDACESVPSHEINKNTVDKQSYTLCEAEITKQVRQRTFSHWPHQLSPTSSEMIEAGFFSCNISDRVICIYCNIICQQWTQNSHTPCEIHRTLSPKCPYVIAMLARPQTAAILVINEQRGTDQSLASSRADLLRSNPIVHVKACNSPYMEITQRHASFETWSNTDSPSVDDLVRAGFFYTGNANIVTCFYCNESLQNWGPNDNPTIEHARWFPCCAYAEQLCGVELYRKIRESTRIQQEKARANDATNGSSMNSLNSSKQCLLIPDESTLPRLVAARLDLPISQRLLNQNFKLSIIKRCWEDQLRLKHEDFMSDSDLLMACIILQKQIKHIGGKKENILVPCIVMEKIREAEQLEAHAHKKPASQRFCSNPSAKSDVEIPTSSSESIRKNVNSGFFNPIKEDPQENKSQENGHSNRSQENNQTSVNLCVLCLEEARCLASMPCGHLSTCVPCGHSLRSCPICRHVIEGYMRIYL</sequence>
<evidence type="ECO:0000259" key="7">
    <source>
        <dbReference type="PROSITE" id="PS50089"/>
    </source>
</evidence>
<evidence type="ECO:0000256" key="3">
    <source>
        <dbReference type="ARBA" id="ARBA00022771"/>
    </source>
</evidence>
<dbReference type="GO" id="GO:0051726">
    <property type="term" value="P:regulation of cell cycle"/>
    <property type="evidence" value="ECO:0007669"/>
    <property type="project" value="TreeGrafter"/>
</dbReference>
<dbReference type="FunFam" id="1.10.1170.10:FF:000002">
    <property type="entry name" value="Baculoviral IAP repeat containing 7"/>
    <property type="match status" value="1"/>
</dbReference>
<feature type="domain" description="RING-type" evidence="7">
    <location>
        <begin position="539"/>
        <end position="574"/>
    </location>
</feature>
<dbReference type="PANTHER" id="PTHR10044:SF139">
    <property type="entry name" value="DEATH-ASSOCIATED INHIBITOR OF APOPTOSIS 2"/>
    <property type="match status" value="1"/>
</dbReference>
<keyword evidence="3 5" id="KW-0863">Zinc-finger</keyword>
<dbReference type="Pfam" id="PF00653">
    <property type="entry name" value="BIR"/>
    <property type="match status" value="3"/>
</dbReference>
<comment type="caution">
    <text evidence="8">The sequence shown here is derived from an EMBL/GenBank/DDBJ whole genome shotgun (WGS) entry which is preliminary data.</text>
</comment>
<keyword evidence="2" id="KW-0479">Metal-binding</keyword>
<evidence type="ECO:0000256" key="6">
    <source>
        <dbReference type="SAM" id="MobiDB-lite"/>
    </source>
</evidence>
<dbReference type="SUPFAM" id="SSF57924">
    <property type="entry name" value="Inhibitor of apoptosis (IAP) repeat"/>
    <property type="match status" value="3"/>
</dbReference>
<reference evidence="8" key="1">
    <citation type="submission" date="2021-02" db="EMBL/GenBank/DDBJ databases">
        <authorList>
            <person name="Nowell W R."/>
        </authorList>
    </citation>
    <scope>NUCLEOTIDE SEQUENCE</scope>
</reference>
<dbReference type="InterPro" id="IPR001841">
    <property type="entry name" value="Znf_RING"/>
</dbReference>
<dbReference type="GO" id="GO:0005634">
    <property type="term" value="C:nucleus"/>
    <property type="evidence" value="ECO:0007669"/>
    <property type="project" value="TreeGrafter"/>
</dbReference>
<proteinExistence type="inferred from homology"/>
<evidence type="ECO:0000256" key="1">
    <source>
        <dbReference type="ARBA" id="ARBA00006672"/>
    </source>
</evidence>
<feature type="compositionally biased region" description="Basic and acidic residues" evidence="6">
    <location>
        <begin position="510"/>
        <end position="521"/>
    </location>
</feature>
<dbReference type="PROSITE" id="PS50089">
    <property type="entry name" value="ZF_RING_2"/>
    <property type="match status" value="1"/>
</dbReference>
<dbReference type="GO" id="GO:0008270">
    <property type="term" value="F:zinc ion binding"/>
    <property type="evidence" value="ECO:0007669"/>
    <property type="project" value="UniProtKB-KW"/>
</dbReference>
<dbReference type="InterPro" id="IPR050784">
    <property type="entry name" value="IAP"/>
</dbReference>
<evidence type="ECO:0000256" key="4">
    <source>
        <dbReference type="ARBA" id="ARBA00022833"/>
    </source>
</evidence>
<gene>
    <name evidence="8" type="ORF">LUA448_LOCUS3549</name>
</gene>
<dbReference type="InterPro" id="IPR001370">
    <property type="entry name" value="BIR_rpt"/>
</dbReference>
<dbReference type="EMBL" id="CAJNYD010000185">
    <property type="protein sequence ID" value="CAF3227134.1"/>
    <property type="molecule type" value="Genomic_DNA"/>
</dbReference>
<dbReference type="Pfam" id="PF13920">
    <property type="entry name" value="zf-C3HC4_3"/>
    <property type="match status" value="1"/>
</dbReference>
<feature type="region of interest" description="Disordered" evidence="6">
    <location>
        <begin position="473"/>
        <end position="530"/>
    </location>
</feature>
<dbReference type="CDD" id="cd00022">
    <property type="entry name" value="BIR"/>
    <property type="match status" value="2"/>
</dbReference>
<evidence type="ECO:0000256" key="5">
    <source>
        <dbReference type="PROSITE-ProRule" id="PRU00175"/>
    </source>
</evidence>
<dbReference type="InterPro" id="IPR013083">
    <property type="entry name" value="Znf_RING/FYVE/PHD"/>
</dbReference>
<dbReference type="GO" id="GO:0005737">
    <property type="term" value="C:cytoplasm"/>
    <property type="evidence" value="ECO:0007669"/>
    <property type="project" value="TreeGrafter"/>
</dbReference>
<name>A0A817QVR0_9BILA</name>
<evidence type="ECO:0000313" key="8">
    <source>
        <dbReference type="EMBL" id="CAF3227134.1"/>
    </source>
</evidence>
<dbReference type="AlphaFoldDB" id="A0A817QVR0"/>
<dbReference type="GO" id="GO:0061630">
    <property type="term" value="F:ubiquitin protein ligase activity"/>
    <property type="evidence" value="ECO:0007669"/>
    <property type="project" value="TreeGrafter"/>
</dbReference>
<dbReference type="Gene3D" id="1.10.1170.10">
    <property type="entry name" value="Inhibitor Of Apoptosis Protein (2mihbC-IAP-1), Chain A"/>
    <property type="match status" value="3"/>
</dbReference>
<dbReference type="PANTHER" id="PTHR10044">
    <property type="entry name" value="INHIBITOR OF APOPTOSIS"/>
    <property type="match status" value="1"/>
</dbReference>
<accession>A0A817QVR0</accession>
<comment type="similarity">
    <text evidence="1">Belongs to the IAP family.</text>
</comment>
<feature type="compositionally biased region" description="Polar residues" evidence="6">
    <location>
        <begin position="491"/>
        <end position="506"/>
    </location>
</feature>
<dbReference type="Proteomes" id="UP000663833">
    <property type="component" value="Unassembled WGS sequence"/>
</dbReference>